<proteinExistence type="predicted"/>
<evidence type="ECO:0000259" key="9">
    <source>
        <dbReference type="PROSITE" id="PS51296"/>
    </source>
</evidence>
<name>A0A157ZQC8_9BURK</name>
<keyword evidence="11" id="KW-1185">Reference proteome</keyword>
<dbReference type="GO" id="GO:0005737">
    <property type="term" value="C:cytoplasm"/>
    <property type="evidence" value="ECO:0007669"/>
    <property type="project" value="TreeGrafter"/>
</dbReference>
<dbReference type="RefSeq" id="WP_087043039.1">
    <property type="nucleotide sequence ID" value="NZ_FCOB02000003.1"/>
</dbReference>
<dbReference type="PRINTS" id="PR00411">
    <property type="entry name" value="PNDRDTASEI"/>
</dbReference>
<evidence type="ECO:0000313" key="10">
    <source>
        <dbReference type="EMBL" id="SAK47696.1"/>
    </source>
</evidence>
<accession>A0A157ZQC8</accession>
<reference evidence="10" key="1">
    <citation type="submission" date="2016-01" db="EMBL/GenBank/DDBJ databases">
        <authorList>
            <person name="Peeters C."/>
        </authorList>
    </citation>
    <scope>NUCLEOTIDE SEQUENCE [LARGE SCALE GENOMIC DNA]</scope>
    <source>
        <strain evidence="10">LMG 29326</strain>
    </source>
</reference>
<dbReference type="SUPFAM" id="SSF50022">
    <property type="entry name" value="ISP domain"/>
    <property type="match status" value="1"/>
</dbReference>
<dbReference type="GO" id="GO:0046872">
    <property type="term" value="F:metal ion binding"/>
    <property type="evidence" value="ECO:0007669"/>
    <property type="project" value="UniProtKB-KW"/>
</dbReference>
<comment type="cofactor">
    <cofactor evidence="1">
        <name>FAD</name>
        <dbReference type="ChEBI" id="CHEBI:57692"/>
    </cofactor>
</comment>
<dbReference type="Pfam" id="PF07992">
    <property type="entry name" value="Pyr_redox_2"/>
    <property type="match status" value="1"/>
</dbReference>
<dbReference type="InterPro" id="IPR023753">
    <property type="entry name" value="FAD/NAD-binding_dom"/>
</dbReference>
<keyword evidence="6" id="KW-0560">Oxidoreductase</keyword>
<dbReference type="Pfam" id="PF00355">
    <property type="entry name" value="Rieske"/>
    <property type="match status" value="1"/>
</dbReference>
<keyword evidence="7" id="KW-0408">Iron</keyword>
<evidence type="ECO:0000256" key="6">
    <source>
        <dbReference type="ARBA" id="ARBA00023002"/>
    </source>
</evidence>
<dbReference type="Gene3D" id="3.50.50.60">
    <property type="entry name" value="FAD/NAD(P)-binding domain"/>
    <property type="match status" value="2"/>
</dbReference>
<evidence type="ECO:0000256" key="8">
    <source>
        <dbReference type="ARBA" id="ARBA00023014"/>
    </source>
</evidence>
<evidence type="ECO:0000256" key="4">
    <source>
        <dbReference type="ARBA" id="ARBA00022723"/>
    </source>
</evidence>
<keyword evidence="3" id="KW-0001">2Fe-2S</keyword>
<dbReference type="InterPro" id="IPR016156">
    <property type="entry name" value="FAD/NAD-linked_Rdtase_dimer_sf"/>
</dbReference>
<dbReference type="PRINTS" id="PR00368">
    <property type="entry name" value="FADPNR"/>
</dbReference>
<dbReference type="OrthoDB" id="9769238at2"/>
<keyword evidence="5" id="KW-0274">FAD</keyword>
<gene>
    <name evidence="10" type="ORF">AWB83_00897</name>
</gene>
<evidence type="ECO:0000256" key="2">
    <source>
        <dbReference type="ARBA" id="ARBA00022630"/>
    </source>
</evidence>
<dbReference type="AlphaFoldDB" id="A0A157ZQC8"/>
<sequence>MSPTPHKVARFADLSAERGKRVCIKGDEKDAKEIPILLVRDGDAVRAYTAECPHAGGPLDEGAICNGRIVCPWHKGTFEVRDGSLVEPPPLKALTRYDATVRDGDVHVSLQPVESSAPKAKARTNDRTMLIVGAGAAGAAACAALREAGFEGRIVLAGNDAREPYDRTSLSKFTLAGDMPPDDVPPLLDPDFFDKHDIERIEAQAVHLDAKERRAELATGMKIDYDAALVCTGGIPRPLGIPGANLEHVHMLRTREDARAILASLEGEGSKRAVIIGASFIGLEVASCLRKRAIDVTVVAPGKVPFAKQFGERIGEMFKRLHEKNGVTFHMNSRISALRGGNAVREAILDSGEKLAADVVIAGTGVEPATHFLPGVALEEDGGVRVDATMLAAPALYAAGDIAHFPLPRSDESVRIEHWRVAQQHARVAAYNMAGSAREYVGVPYFWTYHYEKTFDYLGHVKEPDSIEIDGDLATQHFIAFLMKDGRVGAVVACEHDAAVCRLAEAMREPLTLDDARRIASA</sequence>
<dbReference type="SUPFAM" id="SSF51905">
    <property type="entry name" value="FAD/NAD(P)-binding domain"/>
    <property type="match status" value="2"/>
</dbReference>
<comment type="caution">
    <text evidence="10">The sequence shown here is derived from an EMBL/GenBank/DDBJ whole genome shotgun (WGS) entry which is preliminary data.</text>
</comment>
<dbReference type="PANTHER" id="PTHR43557">
    <property type="entry name" value="APOPTOSIS-INDUCING FACTOR 1"/>
    <property type="match status" value="1"/>
</dbReference>
<keyword evidence="8" id="KW-0411">Iron-sulfur</keyword>
<dbReference type="PROSITE" id="PS51296">
    <property type="entry name" value="RIESKE"/>
    <property type="match status" value="1"/>
</dbReference>
<evidence type="ECO:0000313" key="11">
    <source>
        <dbReference type="Proteomes" id="UP000054978"/>
    </source>
</evidence>
<evidence type="ECO:0000256" key="1">
    <source>
        <dbReference type="ARBA" id="ARBA00001974"/>
    </source>
</evidence>
<dbReference type="SUPFAM" id="SSF55424">
    <property type="entry name" value="FAD/NAD-linked reductases, dimerisation (C-terminal) domain"/>
    <property type="match status" value="1"/>
</dbReference>
<dbReference type="PANTHER" id="PTHR43557:SF2">
    <property type="entry name" value="RIESKE DOMAIN-CONTAINING PROTEIN-RELATED"/>
    <property type="match status" value="1"/>
</dbReference>
<dbReference type="STRING" id="1777144.AWB83_00897"/>
<dbReference type="Gene3D" id="2.102.10.10">
    <property type="entry name" value="Rieske [2Fe-2S] iron-sulphur domain"/>
    <property type="match status" value="1"/>
</dbReference>
<dbReference type="InterPro" id="IPR017941">
    <property type="entry name" value="Rieske_2Fe-2S"/>
</dbReference>
<evidence type="ECO:0000256" key="7">
    <source>
        <dbReference type="ARBA" id="ARBA00023004"/>
    </source>
</evidence>
<evidence type="ECO:0000256" key="3">
    <source>
        <dbReference type="ARBA" id="ARBA00022714"/>
    </source>
</evidence>
<dbReference type="InterPro" id="IPR050446">
    <property type="entry name" value="FAD-oxidoreductase/Apoptosis"/>
</dbReference>
<dbReference type="GO" id="GO:0016651">
    <property type="term" value="F:oxidoreductase activity, acting on NAD(P)H"/>
    <property type="evidence" value="ECO:0007669"/>
    <property type="project" value="TreeGrafter"/>
</dbReference>
<dbReference type="InterPro" id="IPR036922">
    <property type="entry name" value="Rieske_2Fe-2S_sf"/>
</dbReference>
<evidence type="ECO:0000256" key="5">
    <source>
        <dbReference type="ARBA" id="ARBA00022827"/>
    </source>
</evidence>
<protein>
    <submittedName>
        <fullName evidence="10">FAD-dependent pyridine nucleotide-disulfide oxidoreductase</fullName>
    </submittedName>
</protein>
<organism evidence="10 11">
    <name type="scientific">Caballeronia ptereochthonis</name>
    <dbReference type="NCBI Taxonomy" id="1777144"/>
    <lineage>
        <taxon>Bacteria</taxon>
        <taxon>Pseudomonadati</taxon>
        <taxon>Pseudomonadota</taxon>
        <taxon>Betaproteobacteria</taxon>
        <taxon>Burkholderiales</taxon>
        <taxon>Burkholderiaceae</taxon>
        <taxon>Caballeronia</taxon>
    </lineage>
</organism>
<dbReference type="Gene3D" id="3.30.390.30">
    <property type="match status" value="1"/>
</dbReference>
<dbReference type="Proteomes" id="UP000054978">
    <property type="component" value="Unassembled WGS sequence"/>
</dbReference>
<dbReference type="GO" id="GO:0051537">
    <property type="term" value="F:2 iron, 2 sulfur cluster binding"/>
    <property type="evidence" value="ECO:0007669"/>
    <property type="project" value="UniProtKB-KW"/>
</dbReference>
<keyword evidence="2" id="KW-0285">Flavoprotein</keyword>
<keyword evidence="4" id="KW-0479">Metal-binding</keyword>
<feature type="domain" description="Rieske" evidence="9">
    <location>
        <begin position="20"/>
        <end position="108"/>
    </location>
</feature>
<dbReference type="InterPro" id="IPR036188">
    <property type="entry name" value="FAD/NAD-bd_sf"/>
</dbReference>
<dbReference type="EMBL" id="FCOB02000003">
    <property type="protein sequence ID" value="SAK47696.1"/>
    <property type="molecule type" value="Genomic_DNA"/>
</dbReference>